<dbReference type="SUPFAM" id="SSF47413">
    <property type="entry name" value="lambda repressor-like DNA-binding domains"/>
    <property type="match status" value="1"/>
</dbReference>
<dbReference type="GO" id="GO:1904047">
    <property type="term" value="F:S-adenosyl-L-methionine binding"/>
    <property type="evidence" value="ECO:0007669"/>
    <property type="project" value="TreeGrafter"/>
</dbReference>
<dbReference type="SMART" id="SM00530">
    <property type="entry name" value="HTH_XRE"/>
    <property type="match status" value="1"/>
</dbReference>
<dbReference type="InterPro" id="IPR002052">
    <property type="entry name" value="DNA_methylase_N6_adenine_CS"/>
</dbReference>
<evidence type="ECO:0000256" key="3">
    <source>
        <dbReference type="ARBA" id="ARBA00022603"/>
    </source>
</evidence>
<dbReference type="Pfam" id="PF02086">
    <property type="entry name" value="MethyltransfD12"/>
    <property type="match status" value="1"/>
</dbReference>
<evidence type="ECO:0000256" key="4">
    <source>
        <dbReference type="ARBA" id="ARBA00022679"/>
    </source>
</evidence>
<comment type="similarity">
    <text evidence="1 7">Belongs to the N(4)/N(6)-methyltransferase family.</text>
</comment>
<dbReference type="eggNOG" id="COG0338">
    <property type="taxonomic scope" value="Bacteria"/>
</dbReference>
<dbReference type="PROSITE" id="PS50943">
    <property type="entry name" value="HTH_CROC1"/>
    <property type="match status" value="1"/>
</dbReference>
<dbReference type="Proteomes" id="UP000005055">
    <property type="component" value="Unassembled WGS sequence"/>
</dbReference>
<evidence type="ECO:0000256" key="7">
    <source>
        <dbReference type="RuleBase" id="RU361257"/>
    </source>
</evidence>
<dbReference type="InterPro" id="IPR023095">
    <property type="entry name" value="Ade_MeTrfase_dom_2"/>
</dbReference>
<keyword evidence="10" id="KW-1185">Reference proteome</keyword>
<dbReference type="RefSeq" id="WP_006886245.1">
    <property type="nucleotide sequence ID" value="NZ_AFVJ01000006.1"/>
</dbReference>
<evidence type="ECO:0000313" key="10">
    <source>
        <dbReference type="Proteomes" id="UP000005055"/>
    </source>
</evidence>
<dbReference type="EC" id="2.1.1.72" evidence="2 7"/>
<dbReference type="EMBL" id="AFVJ01000006">
    <property type="protein sequence ID" value="EGS29493.1"/>
    <property type="molecule type" value="Genomic_DNA"/>
</dbReference>
<dbReference type="GO" id="GO:0009307">
    <property type="term" value="P:DNA restriction-modification system"/>
    <property type="evidence" value="ECO:0007669"/>
    <property type="project" value="InterPro"/>
</dbReference>
<accession>F9QCM6</accession>
<organism evidence="9 10">
    <name type="scientific">Mycoplasmopsis anatis 1340</name>
    <dbReference type="NCBI Taxonomy" id="1034808"/>
    <lineage>
        <taxon>Bacteria</taxon>
        <taxon>Bacillati</taxon>
        <taxon>Mycoplasmatota</taxon>
        <taxon>Mycoplasmoidales</taxon>
        <taxon>Metamycoplasmataceae</taxon>
        <taxon>Mycoplasmopsis</taxon>
    </lineage>
</organism>
<dbReference type="PANTHER" id="PTHR30481:SF3">
    <property type="entry name" value="DNA ADENINE METHYLASE"/>
    <property type="match status" value="1"/>
</dbReference>
<comment type="catalytic activity">
    <reaction evidence="6 7">
        <text>a 2'-deoxyadenosine in DNA + S-adenosyl-L-methionine = an N(6)-methyl-2'-deoxyadenosine in DNA + S-adenosyl-L-homocysteine + H(+)</text>
        <dbReference type="Rhea" id="RHEA:15197"/>
        <dbReference type="Rhea" id="RHEA-COMP:12418"/>
        <dbReference type="Rhea" id="RHEA-COMP:12419"/>
        <dbReference type="ChEBI" id="CHEBI:15378"/>
        <dbReference type="ChEBI" id="CHEBI:57856"/>
        <dbReference type="ChEBI" id="CHEBI:59789"/>
        <dbReference type="ChEBI" id="CHEBI:90615"/>
        <dbReference type="ChEBI" id="CHEBI:90616"/>
        <dbReference type="EC" id="2.1.1.72"/>
    </reaction>
</comment>
<dbReference type="SUPFAM" id="SSF53335">
    <property type="entry name" value="S-adenosyl-L-methionine-dependent methyltransferases"/>
    <property type="match status" value="1"/>
</dbReference>
<evidence type="ECO:0000256" key="6">
    <source>
        <dbReference type="ARBA" id="ARBA00047942"/>
    </source>
</evidence>
<dbReference type="GO" id="GO:0032259">
    <property type="term" value="P:methylation"/>
    <property type="evidence" value="ECO:0007669"/>
    <property type="project" value="UniProtKB-KW"/>
</dbReference>
<keyword evidence="4 7" id="KW-0808">Transferase</keyword>
<dbReference type="Gene3D" id="1.10.1020.10">
    <property type="entry name" value="Adenine-specific Methyltransferase, Domain 2"/>
    <property type="match status" value="1"/>
</dbReference>
<dbReference type="GeneID" id="65653386"/>
<dbReference type="Gene3D" id="1.10.260.40">
    <property type="entry name" value="lambda repressor-like DNA-binding domains"/>
    <property type="match status" value="1"/>
</dbReference>
<dbReference type="REBASE" id="40508">
    <property type="entry name" value="M2.Man1340ORF907P"/>
</dbReference>
<dbReference type="CDD" id="cd00093">
    <property type="entry name" value="HTH_XRE"/>
    <property type="match status" value="1"/>
</dbReference>
<dbReference type="GO" id="GO:0009007">
    <property type="term" value="F:site-specific DNA-methyltransferase (adenine-specific) activity"/>
    <property type="evidence" value="ECO:0007669"/>
    <property type="project" value="UniProtKB-UniRule"/>
</dbReference>
<dbReference type="InterPro" id="IPR029063">
    <property type="entry name" value="SAM-dependent_MTases_sf"/>
</dbReference>
<evidence type="ECO:0000259" key="8">
    <source>
        <dbReference type="PROSITE" id="PS50943"/>
    </source>
</evidence>
<dbReference type="PANTHER" id="PTHR30481">
    <property type="entry name" value="DNA ADENINE METHYLASE"/>
    <property type="match status" value="1"/>
</dbReference>
<dbReference type="GO" id="GO:0043565">
    <property type="term" value="F:sequence-specific DNA binding"/>
    <property type="evidence" value="ECO:0007669"/>
    <property type="project" value="TreeGrafter"/>
</dbReference>
<name>F9QCM6_9BACT</name>
<feature type="domain" description="HTH cro/C1-type" evidence="8">
    <location>
        <begin position="13"/>
        <end position="67"/>
    </location>
</feature>
<dbReference type="PROSITE" id="PS00092">
    <property type="entry name" value="N6_MTASE"/>
    <property type="match status" value="1"/>
</dbReference>
<dbReference type="NCBIfam" id="TIGR00571">
    <property type="entry name" value="dam"/>
    <property type="match status" value="1"/>
</dbReference>
<protein>
    <recommendedName>
        <fullName evidence="2 7">Site-specific DNA-methyltransferase (adenine-specific)</fullName>
        <ecNumber evidence="2 7">2.1.1.72</ecNumber>
    </recommendedName>
</protein>
<dbReference type="PRINTS" id="PR00505">
    <property type="entry name" value="D12N6MTFRASE"/>
</dbReference>
<dbReference type="InterPro" id="IPR001387">
    <property type="entry name" value="Cro/C1-type_HTH"/>
</dbReference>
<dbReference type="InterPro" id="IPR012327">
    <property type="entry name" value="MeTrfase_D12"/>
</dbReference>
<reference evidence="9 10" key="1">
    <citation type="journal article" date="2011" name="J. Bacteriol.">
        <title>Genome Sequence of Duck Pathogen Mycoplasma anatis Strain 1340.</title>
        <authorList>
            <person name="Guo Z."/>
            <person name="Chen P."/>
            <person name="Ren P."/>
            <person name="Kuang S."/>
            <person name="Zhou Z."/>
            <person name="Li Z."/>
            <person name="Liu M."/>
            <person name="Shi D."/>
            <person name="Xiao Y."/>
            <person name="Wang X."/>
            <person name="Zhou R."/>
            <person name="Jin H."/>
            <person name="Bi D."/>
        </authorList>
    </citation>
    <scope>NUCLEOTIDE SEQUENCE [LARGE SCALE GENOMIC DNA]</scope>
    <source>
        <strain evidence="9 10">1340</strain>
    </source>
</reference>
<dbReference type="STRING" id="1034808.GIG_00912"/>
<gene>
    <name evidence="9" type="ORF">GIG_00912</name>
</gene>
<keyword evidence="3 7" id="KW-0489">Methyltransferase</keyword>
<keyword evidence="5 7" id="KW-0949">S-adenosyl-L-methionine</keyword>
<dbReference type="AlphaFoldDB" id="F9QCM6"/>
<sequence length="354" mass="41144">MIKTIQQNFGTNLKQIRNKSNLSQEDLAELSGIDRAQISRIEKGLINVTLETIVKLKNSLGVDFSQIMDIDADLKPKPFVKWAGGKTQILSKIKDFLPKKYNDYYEPFVGGGALFFELCPQKAYINDFNKELISAYKCFQNLTQLVKLKEELLKHESNHSEEYYYKIREMDKSDNYESLELYMKAARLIYLNKSCFNGLYRVNSKGFFNVPFGKKINVKTFDNENFEAIKLFFNKSKIEITSLDFEKALETAKNNDFVYLDPPYDIYPDKNGFVNYDKNGFGKDEQIRLRDCVINLTSKGVKVMISNHNTKFINEIYKDFNIHVISAKRIINSKADRRGEVEEVIITNFKDINE</sequence>
<dbReference type="Gene3D" id="3.40.50.150">
    <property type="entry name" value="Vaccinia Virus protein VP39"/>
    <property type="match status" value="1"/>
</dbReference>
<evidence type="ECO:0000256" key="2">
    <source>
        <dbReference type="ARBA" id="ARBA00011900"/>
    </source>
</evidence>
<dbReference type="Pfam" id="PF01381">
    <property type="entry name" value="HTH_3"/>
    <property type="match status" value="1"/>
</dbReference>
<evidence type="ECO:0000256" key="5">
    <source>
        <dbReference type="ARBA" id="ARBA00022691"/>
    </source>
</evidence>
<comment type="caution">
    <text evidence="9">The sequence shown here is derived from an EMBL/GenBank/DDBJ whole genome shotgun (WGS) entry which is preliminary data.</text>
</comment>
<dbReference type="GO" id="GO:0006298">
    <property type="term" value="P:mismatch repair"/>
    <property type="evidence" value="ECO:0007669"/>
    <property type="project" value="TreeGrafter"/>
</dbReference>
<proteinExistence type="inferred from homology"/>
<evidence type="ECO:0000313" key="9">
    <source>
        <dbReference type="EMBL" id="EGS29493.1"/>
    </source>
</evidence>
<dbReference type="InterPro" id="IPR010982">
    <property type="entry name" value="Lambda_DNA-bd_dom_sf"/>
</dbReference>
<evidence type="ECO:0000256" key="1">
    <source>
        <dbReference type="ARBA" id="ARBA00006594"/>
    </source>
</evidence>